<protein>
    <submittedName>
        <fullName evidence="2">Uncharacterized protein</fullName>
    </submittedName>
</protein>
<feature type="compositionally biased region" description="Low complexity" evidence="1">
    <location>
        <begin position="67"/>
        <end position="78"/>
    </location>
</feature>
<reference evidence="2 3" key="1">
    <citation type="journal article" date="2015" name="Stand. Genomic Sci.">
        <title>Genomic Encyclopedia of Bacterial and Archaeal Type Strains, Phase III: the genomes of soil and plant-associated and newly described type strains.</title>
        <authorList>
            <person name="Whitman W.B."/>
            <person name="Woyke T."/>
            <person name="Klenk H.P."/>
            <person name="Zhou Y."/>
            <person name="Lilburn T.G."/>
            <person name="Beck B.J."/>
            <person name="De Vos P."/>
            <person name="Vandamme P."/>
            <person name="Eisen J.A."/>
            <person name="Garrity G."/>
            <person name="Hugenholtz P."/>
            <person name="Kyrpides N.C."/>
        </authorList>
    </citation>
    <scope>NUCLEOTIDE SEQUENCE [LARGE SCALE GENOMIC DNA]</scope>
    <source>
        <strain evidence="2 3">VKM Ac-2572</strain>
    </source>
</reference>
<dbReference type="Proteomes" id="UP000294508">
    <property type="component" value="Unassembled WGS sequence"/>
</dbReference>
<proteinExistence type="predicted"/>
<evidence type="ECO:0000256" key="1">
    <source>
        <dbReference type="SAM" id="MobiDB-lite"/>
    </source>
</evidence>
<name>A0A4R2GWQ1_9ACTN</name>
<dbReference type="InterPro" id="IPR012341">
    <property type="entry name" value="6hp_glycosidase-like_sf"/>
</dbReference>
<dbReference type="AlphaFoldDB" id="A0A4R2GWQ1"/>
<evidence type="ECO:0000313" key="3">
    <source>
        <dbReference type="Proteomes" id="UP000294508"/>
    </source>
</evidence>
<accession>A0A4R2GWQ1</accession>
<dbReference type="Gene3D" id="1.50.10.10">
    <property type="match status" value="1"/>
</dbReference>
<dbReference type="GO" id="GO:0005975">
    <property type="term" value="P:carbohydrate metabolic process"/>
    <property type="evidence" value="ECO:0007669"/>
    <property type="project" value="InterPro"/>
</dbReference>
<organism evidence="2 3">
    <name type="scientific">Kribbella steppae</name>
    <dbReference type="NCBI Taxonomy" id="2512223"/>
    <lineage>
        <taxon>Bacteria</taxon>
        <taxon>Bacillati</taxon>
        <taxon>Actinomycetota</taxon>
        <taxon>Actinomycetes</taxon>
        <taxon>Propionibacteriales</taxon>
        <taxon>Kribbellaceae</taxon>
        <taxon>Kribbella</taxon>
    </lineage>
</organism>
<dbReference type="EMBL" id="SLWN01000022">
    <property type="protein sequence ID" value="TCO15450.1"/>
    <property type="molecule type" value="Genomic_DNA"/>
</dbReference>
<keyword evidence="3" id="KW-1185">Reference proteome</keyword>
<sequence>MPRRESSLTQLVSALRPIQRTDGFLGYVQKVGDRPESSQSVNYESTADFGVGAFLLAGAELTTTAAPAAFSAPGSPARRSGRPLRPAGRPQW</sequence>
<gene>
    <name evidence="2" type="ORF">EV652_122108</name>
</gene>
<evidence type="ECO:0000313" key="2">
    <source>
        <dbReference type="EMBL" id="TCO15450.1"/>
    </source>
</evidence>
<comment type="caution">
    <text evidence="2">The sequence shown here is derived from an EMBL/GenBank/DDBJ whole genome shotgun (WGS) entry which is preliminary data.</text>
</comment>
<feature type="region of interest" description="Disordered" evidence="1">
    <location>
        <begin position="67"/>
        <end position="92"/>
    </location>
</feature>